<dbReference type="RefSeq" id="WP_011277728.1">
    <property type="nucleotide sequence ID" value="NZ_BHWZ01000001.1"/>
</dbReference>
<evidence type="ECO:0000256" key="1">
    <source>
        <dbReference type="ARBA" id="ARBA00008591"/>
    </source>
</evidence>
<comment type="similarity">
    <text evidence="1">Belongs to the UPF0111 family.</text>
</comment>
<evidence type="ECO:0000313" key="4">
    <source>
        <dbReference type="Proteomes" id="UP000060043"/>
    </source>
</evidence>
<dbReference type="Proteomes" id="UP000060043">
    <property type="component" value="Chromosome"/>
</dbReference>
<evidence type="ECO:0000313" key="2">
    <source>
        <dbReference type="EMBL" id="ALU28877.1"/>
    </source>
</evidence>
<dbReference type="EMBL" id="CP013694">
    <property type="protein sequence ID" value="ALU28877.1"/>
    <property type="molecule type" value="Genomic_DNA"/>
</dbReference>
<sequence length="210" mass="24170">MSLPEVSIEEQLQYIANQILDQLRILYQQFTENNANHTQVYSKIDGIKSSVEDLKYKLGEYIFRVAEGINNKELYLDILSDFEKISQNISAASYRFGVLNNVIKVYDNVLQNLSITITEKLIAALMNTIEAIRLLSVSSKKASEKARNVIKIEEEVDDLYRNFEVKLFEREQSGIAYILLTKDVADRLEDCADLLRNVANSILYISFLRE</sequence>
<dbReference type="EMBL" id="CP013695">
    <property type="protein sequence ID" value="ALU31599.1"/>
    <property type="molecule type" value="Genomic_DNA"/>
</dbReference>
<dbReference type="OrthoDB" id="33165at2157"/>
<dbReference type="SUPFAM" id="SSF109755">
    <property type="entry name" value="PhoU-like"/>
    <property type="match status" value="1"/>
</dbReference>
<gene>
    <name evidence="2" type="ORF">ATY89_02125</name>
    <name evidence="3" type="ORF">ATZ20_05160</name>
</gene>
<dbReference type="Gene3D" id="1.20.58.220">
    <property type="entry name" value="Phosphate transport system protein phou homolog 2, domain 2"/>
    <property type="match status" value="1"/>
</dbReference>
<dbReference type="GeneID" id="14551372"/>
<dbReference type="AlphaFoldDB" id="A0A0U2N959"/>
<proteinExistence type="inferred from homology"/>
<reference evidence="4 5" key="1">
    <citation type="submission" date="2015-12" db="EMBL/GenBank/DDBJ databases">
        <title>A stable core within a dynamic pangenome in Sulfolobus acidocaldarius.</title>
        <authorList>
            <person name="Anderson R."/>
            <person name="Kouris A."/>
            <person name="Seward C."/>
            <person name="Campbell K."/>
            <person name="Whitaker R."/>
        </authorList>
    </citation>
    <scope>NUCLEOTIDE SEQUENCE [LARGE SCALE GENOMIC DNA]</scope>
    <source>
        <strain evidence="2 5">GG12-C01-09</strain>
        <strain evidence="3 4">NG05B_CO5_07</strain>
    </source>
</reference>
<protein>
    <submittedName>
        <fullName evidence="2">Phosphate transport regulator</fullName>
    </submittedName>
</protein>
<dbReference type="OMA" id="NSEVMMY"/>
<dbReference type="STRING" id="1435377.SUSAZ_03905"/>
<dbReference type="InterPro" id="IPR038078">
    <property type="entry name" value="PhoU-like_sf"/>
</dbReference>
<dbReference type="Proteomes" id="UP000065473">
    <property type="component" value="Chromosome"/>
</dbReference>
<dbReference type="Pfam" id="PF01865">
    <property type="entry name" value="PhoU_div"/>
    <property type="match status" value="1"/>
</dbReference>
<dbReference type="InterPro" id="IPR018445">
    <property type="entry name" value="Put_Phosphate_transp_reg"/>
</dbReference>
<accession>A0A0U2N959</accession>
<name>A0A0U2N959_9CREN</name>
<organism evidence="2 5">
    <name type="scientific">Sulfolobus acidocaldarius</name>
    <dbReference type="NCBI Taxonomy" id="2285"/>
    <lineage>
        <taxon>Archaea</taxon>
        <taxon>Thermoproteota</taxon>
        <taxon>Thermoprotei</taxon>
        <taxon>Sulfolobales</taxon>
        <taxon>Sulfolobaceae</taxon>
        <taxon>Sulfolobus</taxon>
    </lineage>
</organism>
<evidence type="ECO:0000313" key="3">
    <source>
        <dbReference type="EMBL" id="ALU31599.1"/>
    </source>
</evidence>
<evidence type="ECO:0000313" key="5">
    <source>
        <dbReference type="Proteomes" id="UP000065473"/>
    </source>
</evidence>
<dbReference type="PaxDb" id="1435377-SUSAZ_03905"/>